<evidence type="ECO:0000313" key="9">
    <source>
        <dbReference type="Proteomes" id="UP001232750"/>
    </source>
</evidence>
<dbReference type="CDD" id="cd00610">
    <property type="entry name" value="OAT_like"/>
    <property type="match status" value="1"/>
</dbReference>
<protein>
    <submittedName>
        <fullName evidence="8">Aspartate aminotransferase family protein</fullName>
    </submittedName>
</protein>
<dbReference type="GO" id="GO:0008483">
    <property type="term" value="F:transaminase activity"/>
    <property type="evidence" value="ECO:0007669"/>
    <property type="project" value="UniProtKB-KW"/>
</dbReference>
<evidence type="ECO:0000313" key="8">
    <source>
        <dbReference type="EMBL" id="MDJ1649580.1"/>
    </source>
</evidence>
<dbReference type="Gene3D" id="3.90.1150.10">
    <property type="entry name" value="Aspartate Aminotransferase, domain 1"/>
    <property type="match status" value="1"/>
</dbReference>
<comment type="cofactor">
    <cofactor evidence="1">
        <name>pyridoxal 5'-phosphate</name>
        <dbReference type="ChEBI" id="CHEBI:597326"/>
    </cofactor>
</comment>
<accession>A0ABT7DN35</accession>
<keyword evidence="3" id="KW-0028">Amino-acid biosynthesis</keyword>
<name>A0ABT7DN35_9ACTN</name>
<keyword evidence="2 8" id="KW-0032">Aminotransferase</keyword>
<evidence type="ECO:0000256" key="5">
    <source>
        <dbReference type="ARBA" id="ARBA00022898"/>
    </source>
</evidence>
<evidence type="ECO:0000256" key="4">
    <source>
        <dbReference type="ARBA" id="ARBA00022679"/>
    </source>
</evidence>
<dbReference type="PIRSF" id="PIRSF000521">
    <property type="entry name" value="Transaminase_4ab_Lys_Orn"/>
    <property type="match status" value="1"/>
</dbReference>
<dbReference type="PANTHER" id="PTHR11986:SF79">
    <property type="entry name" value="ACETYLORNITHINE AMINOTRANSFERASE, MITOCHONDRIAL"/>
    <property type="match status" value="1"/>
</dbReference>
<comment type="similarity">
    <text evidence="7">Belongs to the class-III pyridoxal-phosphate-dependent aminotransferase family.</text>
</comment>
<dbReference type="InterPro" id="IPR005814">
    <property type="entry name" value="Aminotrans_3"/>
</dbReference>
<gene>
    <name evidence="8" type="ORF">QNJ86_02095</name>
</gene>
<keyword evidence="9" id="KW-1185">Reference proteome</keyword>
<dbReference type="PANTHER" id="PTHR11986">
    <property type="entry name" value="AMINOTRANSFERASE CLASS III"/>
    <property type="match status" value="1"/>
</dbReference>
<reference evidence="8 9" key="1">
    <citation type="submission" date="2023-05" db="EMBL/GenBank/DDBJ databases">
        <title>Gordonibacter KGMB12511T sp. nov., isolated from faeces of healthy Korean.</title>
        <authorList>
            <person name="Kim H.S."/>
            <person name="Kim J.-S."/>
            <person name="Suh M.K."/>
            <person name="Eom M.K."/>
            <person name="Do H.E."/>
            <person name="Lee J.-S."/>
        </authorList>
    </citation>
    <scope>NUCLEOTIDE SEQUENCE [LARGE SCALE GENOMIC DNA]</scope>
    <source>
        <strain evidence="8 9">KGMB12511</strain>
    </source>
</reference>
<dbReference type="InterPro" id="IPR050103">
    <property type="entry name" value="Class-III_PLP-dep_AT"/>
</dbReference>
<evidence type="ECO:0000256" key="1">
    <source>
        <dbReference type="ARBA" id="ARBA00001933"/>
    </source>
</evidence>
<keyword evidence="5 7" id="KW-0663">Pyridoxal phosphate</keyword>
<dbReference type="Pfam" id="PF00202">
    <property type="entry name" value="Aminotran_3"/>
    <property type="match status" value="1"/>
</dbReference>
<dbReference type="Gene3D" id="3.40.640.10">
    <property type="entry name" value="Type I PLP-dependent aspartate aminotransferase-like (Major domain)"/>
    <property type="match status" value="1"/>
</dbReference>
<dbReference type="InterPro" id="IPR015422">
    <property type="entry name" value="PyrdxlP-dep_Trfase_small"/>
</dbReference>
<dbReference type="InterPro" id="IPR015424">
    <property type="entry name" value="PyrdxlP-dep_Trfase"/>
</dbReference>
<comment type="pathway">
    <text evidence="6">Amino-acid biosynthesis.</text>
</comment>
<evidence type="ECO:0000256" key="6">
    <source>
        <dbReference type="ARBA" id="ARBA00029440"/>
    </source>
</evidence>
<dbReference type="NCBIfam" id="TIGR00707">
    <property type="entry name" value="argD"/>
    <property type="match status" value="1"/>
</dbReference>
<proteinExistence type="inferred from homology"/>
<dbReference type="Proteomes" id="UP001232750">
    <property type="component" value="Unassembled WGS sequence"/>
</dbReference>
<dbReference type="RefSeq" id="WP_283830917.1">
    <property type="nucleotide sequence ID" value="NZ_JASJEU010000004.1"/>
</dbReference>
<keyword evidence="4" id="KW-0808">Transferase</keyword>
<evidence type="ECO:0000256" key="3">
    <source>
        <dbReference type="ARBA" id="ARBA00022605"/>
    </source>
</evidence>
<dbReference type="EMBL" id="JASJEU010000004">
    <property type="protein sequence ID" value="MDJ1649580.1"/>
    <property type="molecule type" value="Genomic_DNA"/>
</dbReference>
<dbReference type="SUPFAM" id="SSF53383">
    <property type="entry name" value="PLP-dependent transferases"/>
    <property type="match status" value="1"/>
</dbReference>
<dbReference type="InterPro" id="IPR049704">
    <property type="entry name" value="Aminotrans_3_PPA_site"/>
</dbReference>
<evidence type="ECO:0000256" key="7">
    <source>
        <dbReference type="RuleBase" id="RU003560"/>
    </source>
</evidence>
<comment type="caution">
    <text evidence="8">The sequence shown here is derived from an EMBL/GenBank/DDBJ whole genome shotgun (WGS) entry which is preliminary data.</text>
</comment>
<evidence type="ECO:0000256" key="2">
    <source>
        <dbReference type="ARBA" id="ARBA00022576"/>
    </source>
</evidence>
<dbReference type="InterPro" id="IPR015421">
    <property type="entry name" value="PyrdxlP-dep_Trfase_major"/>
</dbReference>
<dbReference type="InterPro" id="IPR004636">
    <property type="entry name" value="AcOrn/SuccOrn_fam"/>
</dbReference>
<sequence length="423" mass="45323">MSLQHQQELESTYVMHTFGRKPVELVRGRGMEVEDDQGRTYLDFIAGIGVISLGHCHPAVVQALQSQAEKLIHVSNYYYIEQRGEVAKRLSDLLNEGAASDAEPWESFFANSGAEANECAIKLARLYARKHSADQVRAAGGNEEAIHAAEAAAPRVIVTLDRSFHGRTLATLAATAQPAKQEAFQPLPDGFAHVPLNDVAALEDLFARRGTEICAVMVECVQGEGGVHPCTPEFLQAARNLTHEHGALLMCDEVQTGIFRCGTPFAFQRFGIVPDVVTIAKGVASGMPTGMCAARAQVARAFGPGDHGSTFGGSCLAVAAAEATLRTLADEGFAAHVERTGSYLREQLAQLPHIKEVRGLGLMVAADVDETVNANDVVLRALNKGLLLNATGPHTLRFLPPLVCELAHIDTLIERLAPLLAAV</sequence>
<dbReference type="PROSITE" id="PS00600">
    <property type="entry name" value="AA_TRANSFER_CLASS_3"/>
    <property type="match status" value="1"/>
</dbReference>
<organism evidence="8 9">
    <name type="scientific">Gordonibacter faecis</name>
    <dbReference type="NCBI Taxonomy" id="3047475"/>
    <lineage>
        <taxon>Bacteria</taxon>
        <taxon>Bacillati</taxon>
        <taxon>Actinomycetota</taxon>
        <taxon>Coriobacteriia</taxon>
        <taxon>Eggerthellales</taxon>
        <taxon>Eggerthellaceae</taxon>
        <taxon>Gordonibacter</taxon>
    </lineage>
</organism>